<comment type="catalytic activity">
    <reaction evidence="16">
        <text>N(4)-(alpha-D-Man-(1-&gt;3)-[alpha-D-Man-(1-&gt;3)-[alpha-D-Man-(1-&gt;6)]-alpha-D-Man-(1-&gt;6)]-beta-D-Man-(1-&gt;4)-beta-D-GlcNAc-(1-&gt;4)-beta-D-GlcNAc)-L-asparaginyl-[protein] (N-glucan mannose isomer 5A1,2) + UDP-N-acetyl-alpha-D-glucosamine = N(4)-{beta-D-GlcNAc-(1-&gt;2)-alpha-D-Man-(1-&gt;3)-[alpha-D-Man-(1-&gt;3)-[alpha-D-Man-(1-&gt;6)]-alpha-D-Man-(1-&gt;6)]-beta-D-Man-(1-&gt;4)-beta-D-GlcNAc-(1-&gt;4)-beta-D-GlcNAc}-L-asparaginyl-[protein] + UDP + H(+)</text>
        <dbReference type="Rhea" id="RHEA:11456"/>
        <dbReference type="Rhea" id="RHEA-COMP:14367"/>
        <dbReference type="Rhea" id="RHEA-COMP:14368"/>
        <dbReference type="ChEBI" id="CHEBI:15378"/>
        <dbReference type="ChEBI" id="CHEBI:57705"/>
        <dbReference type="ChEBI" id="CHEBI:58223"/>
        <dbReference type="ChEBI" id="CHEBI:59087"/>
        <dbReference type="ChEBI" id="CHEBI:60625"/>
        <dbReference type="EC" id="2.4.1.101"/>
    </reaction>
</comment>
<sequence length="503" mass="57365">RHFSQPEPRKSIEDLPGARSPSNSNSISKLRRFTATAFSLIAVIGIIQLVCISRIYSSNDAIPVTSRQWALVIMACNRPWYLNPVISSISTLPLLSTVDVYIAQDGDDPHVAAIARKNRKWISHIQFPRPTGHNKGSTVNLAHHYKATLDTLFFKRHYSHVIVLEDDLVVSHDFLAYFNHFAGLLDLDPKVMCISAYNDMGLRRFAADSSHVFRTDFFPGLGWMLKRSLWEELSPIWPDDHFDWWLRMSCISRHRHCLAPEMSRTRHIGKIGVNSNKEEYHEGKMDLAIDPRSSVFDDSFYLDTDIPEFPPVKSLIRHSYERRLVERVQNALKILLIDDKLLSELMTAPMNRRLSPRPSYLIVFKSPEEFALVNQTLNFTSVVEHRSFYRGILEVRLPFNNGHLFLADANRCVFLDPKDRTVLPPLVGVVSEAGASCDDACSAVNLICSPSRFADVADSSYMESFFPCERNAWTIESSPCNPRYHHWWINQSDATTSGLRAGT</sequence>
<keyword evidence="13" id="KW-0464">Manganese</keyword>
<evidence type="ECO:0000256" key="1">
    <source>
        <dbReference type="ARBA" id="ARBA00001936"/>
    </source>
</evidence>
<dbReference type="Gene3D" id="3.90.550.10">
    <property type="entry name" value="Spore Coat Polysaccharide Biosynthesis Protein SpsA, Chain A"/>
    <property type="match status" value="1"/>
</dbReference>
<evidence type="ECO:0000256" key="15">
    <source>
        <dbReference type="ARBA" id="ARBA00041712"/>
    </source>
</evidence>
<evidence type="ECO:0000256" key="16">
    <source>
        <dbReference type="ARBA" id="ARBA00049421"/>
    </source>
</evidence>
<dbReference type="GO" id="GO:0003827">
    <property type="term" value="F:alpha-1,3-mannosylglycoprotein 2-beta-N-acetylglucosaminyltransferase activity"/>
    <property type="evidence" value="ECO:0007669"/>
    <property type="project" value="UniProtKB-EC"/>
</dbReference>
<evidence type="ECO:0000256" key="14">
    <source>
        <dbReference type="ARBA" id="ARBA00038949"/>
    </source>
</evidence>
<evidence type="ECO:0000256" key="8">
    <source>
        <dbReference type="ARBA" id="ARBA00022723"/>
    </source>
</evidence>
<name>A0A0H5REU6_9EUKA</name>
<keyword evidence="12 18" id="KW-0472">Membrane</keyword>
<dbReference type="PANTHER" id="PTHR10468:SF0">
    <property type="entry name" value="ALPHA-1,3-MANNOSYL-GLYCOPROTEIN 2-BETA-N-ACETYLGLUCOSAMINYLTRANSFERASE"/>
    <property type="match status" value="1"/>
</dbReference>
<reference evidence="19" key="1">
    <citation type="submission" date="2015-04" db="EMBL/GenBank/DDBJ databases">
        <title>The genome sequence of the plant pathogenic Rhizarian Plasmodiophora brassicae reveals insights in its biotrophic life cycle and the origin of chitin synthesis.</title>
        <authorList>
            <person name="Schwelm A."/>
            <person name="Fogelqvist J."/>
            <person name="Knaust A."/>
            <person name="Julke S."/>
            <person name="Lilja T."/>
            <person name="Dhandapani V."/>
            <person name="Bonilla-Rosso G."/>
            <person name="Karlsson M."/>
            <person name="Shevchenko A."/>
            <person name="Choi S.R."/>
            <person name="Kim H.G."/>
            <person name="Park J.Y."/>
            <person name="Lim Y.P."/>
            <person name="Ludwig-Muller J."/>
            <person name="Dixelius C."/>
        </authorList>
    </citation>
    <scope>NUCLEOTIDE SEQUENCE</scope>
    <source>
        <tissue evidence="19">Potato root galls</tissue>
    </source>
</reference>
<dbReference type="InterPro" id="IPR004139">
    <property type="entry name" value="Glyco_trans_13"/>
</dbReference>
<keyword evidence="10 18" id="KW-1133">Transmembrane helix</keyword>
<dbReference type="GO" id="GO:0046872">
    <property type="term" value="F:metal ion binding"/>
    <property type="evidence" value="ECO:0007669"/>
    <property type="project" value="UniProtKB-KW"/>
</dbReference>
<comment type="cofactor">
    <cofactor evidence="1">
        <name>Mn(2+)</name>
        <dbReference type="ChEBI" id="CHEBI:29035"/>
    </cofactor>
</comment>
<proteinExistence type="inferred from homology"/>
<evidence type="ECO:0000256" key="18">
    <source>
        <dbReference type="SAM" id="Phobius"/>
    </source>
</evidence>
<protein>
    <recommendedName>
        <fullName evidence="14">alpha-1,3-mannosyl-glycoprotein 2-beta-N-acetylglucosaminyltransferase</fullName>
        <ecNumber evidence="14">2.4.1.101</ecNumber>
    </recommendedName>
    <alternativeName>
        <fullName evidence="15">N-glycosyl-oligosaccharide-glycoprotein N-acetylglucosaminyltransferase I</fullName>
    </alternativeName>
</protein>
<dbReference type="PANTHER" id="PTHR10468">
    <property type="entry name" value="PROTEIN O-LINKED-MANNOSE BETA-1,2-N-ACETYLGLUCOSAMINYLTRANSFERASE 1/ALPHA-1,3-MANNOSYL-GLYCOPROTEIN 2-BETA-N-ACETYLGLUCOSAMINYLTRANSFERASE"/>
    <property type="match status" value="1"/>
</dbReference>
<feature type="region of interest" description="Disordered" evidence="17">
    <location>
        <begin position="1"/>
        <end position="25"/>
    </location>
</feature>
<keyword evidence="8" id="KW-0479">Metal-binding</keyword>
<evidence type="ECO:0000256" key="7">
    <source>
        <dbReference type="ARBA" id="ARBA00022692"/>
    </source>
</evidence>
<dbReference type="GO" id="GO:0000139">
    <property type="term" value="C:Golgi membrane"/>
    <property type="evidence" value="ECO:0007669"/>
    <property type="project" value="UniProtKB-SubCell"/>
</dbReference>
<feature type="transmembrane region" description="Helical" evidence="18">
    <location>
        <begin position="33"/>
        <end position="56"/>
    </location>
</feature>
<feature type="non-terminal residue" evidence="19">
    <location>
        <position position="1"/>
    </location>
</feature>
<dbReference type="EMBL" id="HACM01011610">
    <property type="protein sequence ID" value="CRZ12052.1"/>
    <property type="molecule type" value="Transcribed_RNA"/>
</dbReference>
<evidence type="ECO:0000256" key="5">
    <source>
        <dbReference type="ARBA" id="ARBA00022676"/>
    </source>
</evidence>
<evidence type="ECO:0000313" key="19">
    <source>
        <dbReference type="EMBL" id="CRZ12052.1"/>
    </source>
</evidence>
<keyword evidence="6" id="KW-0808">Transferase</keyword>
<keyword evidence="7 18" id="KW-0812">Transmembrane</keyword>
<evidence type="ECO:0000256" key="3">
    <source>
        <dbReference type="ARBA" id="ARBA00004922"/>
    </source>
</evidence>
<evidence type="ECO:0000256" key="17">
    <source>
        <dbReference type="SAM" id="MobiDB-lite"/>
    </source>
</evidence>
<feature type="non-terminal residue" evidence="19">
    <location>
        <position position="503"/>
    </location>
</feature>
<evidence type="ECO:0000256" key="12">
    <source>
        <dbReference type="ARBA" id="ARBA00023136"/>
    </source>
</evidence>
<keyword evidence="11" id="KW-0333">Golgi apparatus</keyword>
<keyword evidence="9" id="KW-0735">Signal-anchor</keyword>
<comment type="pathway">
    <text evidence="3">Protein modification; protein glycosylation.</text>
</comment>
<evidence type="ECO:0000256" key="11">
    <source>
        <dbReference type="ARBA" id="ARBA00023034"/>
    </source>
</evidence>
<dbReference type="InterPro" id="IPR029044">
    <property type="entry name" value="Nucleotide-diphossugar_trans"/>
</dbReference>
<evidence type="ECO:0000256" key="6">
    <source>
        <dbReference type="ARBA" id="ARBA00022679"/>
    </source>
</evidence>
<accession>A0A0H5REU6</accession>
<keyword evidence="5" id="KW-0328">Glycosyltransferase</keyword>
<evidence type="ECO:0000256" key="10">
    <source>
        <dbReference type="ARBA" id="ARBA00022989"/>
    </source>
</evidence>
<dbReference type="FunFam" id="3.90.550.10:FF:000252">
    <property type="entry name" value="Protein O-linked-mannose beta-1,2-N-acetylglucosaminyltransferase 1"/>
    <property type="match status" value="1"/>
</dbReference>
<evidence type="ECO:0000256" key="9">
    <source>
        <dbReference type="ARBA" id="ARBA00022968"/>
    </source>
</evidence>
<evidence type="ECO:0000256" key="2">
    <source>
        <dbReference type="ARBA" id="ARBA00004323"/>
    </source>
</evidence>
<dbReference type="UniPathway" id="UPA00378"/>
<evidence type="ECO:0000256" key="13">
    <source>
        <dbReference type="ARBA" id="ARBA00023211"/>
    </source>
</evidence>
<comment type="subcellular location">
    <subcellularLocation>
        <location evidence="2">Golgi apparatus membrane</location>
        <topology evidence="2">Single-pass type II membrane protein</topology>
    </subcellularLocation>
</comment>
<dbReference type="AlphaFoldDB" id="A0A0H5REU6"/>
<organism evidence="19">
    <name type="scientific">Spongospora subterranea</name>
    <dbReference type="NCBI Taxonomy" id="70186"/>
    <lineage>
        <taxon>Eukaryota</taxon>
        <taxon>Sar</taxon>
        <taxon>Rhizaria</taxon>
        <taxon>Endomyxa</taxon>
        <taxon>Phytomyxea</taxon>
        <taxon>Plasmodiophorida</taxon>
        <taxon>Plasmodiophoridae</taxon>
        <taxon>Spongospora</taxon>
    </lineage>
</organism>
<evidence type="ECO:0000256" key="4">
    <source>
        <dbReference type="ARBA" id="ARBA00006492"/>
    </source>
</evidence>
<dbReference type="InterPro" id="IPR052261">
    <property type="entry name" value="Glycosyltransferase_13"/>
</dbReference>
<dbReference type="Pfam" id="PF03071">
    <property type="entry name" value="GNT-I"/>
    <property type="match status" value="1"/>
</dbReference>
<dbReference type="SUPFAM" id="SSF53448">
    <property type="entry name" value="Nucleotide-diphospho-sugar transferases"/>
    <property type="match status" value="1"/>
</dbReference>
<dbReference type="EC" id="2.4.1.101" evidence="14"/>
<comment type="similarity">
    <text evidence="4">Belongs to the glycosyltransferase 13 family.</text>
</comment>